<keyword evidence="9" id="KW-1185">Reference proteome</keyword>
<dbReference type="GO" id="GO:0005576">
    <property type="term" value="C:extracellular region"/>
    <property type="evidence" value="ECO:0007669"/>
    <property type="project" value="UniProtKB-SubCell"/>
</dbReference>
<dbReference type="Proteomes" id="UP000000305">
    <property type="component" value="Unassembled WGS sequence"/>
</dbReference>
<comment type="similarity">
    <text evidence="2">Belongs to the arthropod PDH family.</text>
</comment>
<dbReference type="InParanoid" id="E9FYT3"/>
<dbReference type="GO" id="GO:0045202">
    <property type="term" value="C:synapse"/>
    <property type="evidence" value="ECO:0007669"/>
    <property type="project" value="GOC"/>
</dbReference>
<dbReference type="InterPro" id="IPR009396">
    <property type="entry name" value="Pigment_DH"/>
</dbReference>
<comment type="subcellular location">
    <subcellularLocation>
        <location evidence="1">Secreted</location>
    </subcellularLocation>
</comment>
<protein>
    <submittedName>
        <fullName evidence="8">Pigment dispersing hormone</fullName>
    </submittedName>
</protein>
<evidence type="ECO:0000256" key="7">
    <source>
        <dbReference type="SAM" id="SignalP"/>
    </source>
</evidence>
<dbReference type="GO" id="GO:0007268">
    <property type="term" value="P:chemical synaptic transmission"/>
    <property type="evidence" value="ECO:0007669"/>
    <property type="project" value="UniProtKB-KW"/>
</dbReference>
<dbReference type="EMBL" id="GL732527">
    <property type="protein sequence ID" value="EFX87718.1"/>
    <property type="molecule type" value="Genomic_DNA"/>
</dbReference>
<dbReference type="STRING" id="6669.E9FYT3"/>
<evidence type="ECO:0000313" key="9">
    <source>
        <dbReference type="Proteomes" id="UP000000305"/>
    </source>
</evidence>
<reference evidence="8 9" key="1">
    <citation type="journal article" date="2011" name="Science">
        <title>The ecoresponsive genome of Daphnia pulex.</title>
        <authorList>
            <person name="Colbourne J.K."/>
            <person name="Pfrender M.E."/>
            <person name="Gilbert D."/>
            <person name="Thomas W.K."/>
            <person name="Tucker A."/>
            <person name="Oakley T.H."/>
            <person name="Tokishita S."/>
            <person name="Aerts A."/>
            <person name="Arnold G.J."/>
            <person name="Basu M.K."/>
            <person name="Bauer D.J."/>
            <person name="Caceres C.E."/>
            <person name="Carmel L."/>
            <person name="Casola C."/>
            <person name="Choi J.H."/>
            <person name="Detter J.C."/>
            <person name="Dong Q."/>
            <person name="Dusheyko S."/>
            <person name="Eads B.D."/>
            <person name="Frohlich T."/>
            <person name="Geiler-Samerotte K.A."/>
            <person name="Gerlach D."/>
            <person name="Hatcher P."/>
            <person name="Jogdeo S."/>
            <person name="Krijgsveld J."/>
            <person name="Kriventseva E.V."/>
            <person name="Kultz D."/>
            <person name="Laforsch C."/>
            <person name="Lindquist E."/>
            <person name="Lopez J."/>
            <person name="Manak J.R."/>
            <person name="Muller J."/>
            <person name="Pangilinan J."/>
            <person name="Patwardhan R.P."/>
            <person name="Pitluck S."/>
            <person name="Pritham E.J."/>
            <person name="Rechtsteiner A."/>
            <person name="Rho M."/>
            <person name="Rogozin I.B."/>
            <person name="Sakarya O."/>
            <person name="Salamov A."/>
            <person name="Schaack S."/>
            <person name="Shapiro H."/>
            <person name="Shiga Y."/>
            <person name="Skalitzky C."/>
            <person name="Smith Z."/>
            <person name="Souvorov A."/>
            <person name="Sung W."/>
            <person name="Tang Z."/>
            <person name="Tsuchiya D."/>
            <person name="Tu H."/>
            <person name="Vos H."/>
            <person name="Wang M."/>
            <person name="Wolf Y.I."/>
            <person name="Yamagata H."/>
            <person name="Yamada T."/>
            <person name="Ye Y."/>
            <person name="Shaw J.R."/>
            <person name="Andrews J."/>
            <person name="Crease T.J."/>
            <person name="Tang H."/>
            <person name="Lucas S.M."/>
            <person name="Robertson H.M."/>
            <person name="Bork P."/>
            <person name="Koonin E.V."/>
            <person name="Zdobnov E.M."/>
            <person name="Grigoriev I.V."/>
            <person name="Lynch M."/>
            <person name="Boore J.L."/>
        </authorList>
    </citation>
    <scope>NUCLEOTIDE SEQUENCE [LARGE SCALE GENOMIC DNA]</scope>
</reference>
<evidence type="ECO:0000256" key="3">
    <source>
        <dbReference type="ARBA" id="ARBA00022525"/>
    </source>
</evidence>
<keyword evidence="3" id="KW-0964">Secreted</keyword>
<evidence type="ECO:0000256" key="2">
    <source>
        <dbReference type="ARBA" id="ARBA00010172"/>
    </source>
</evidence>
<dbReference type="HOGENOM" id="CLU_1564477_0_0_1"/>
<dbReference type="GO" id="GO:0005179">
    <property type="term" value="F:hormone activity"/>
    <property type="evidence" value="ECO:0007669"/>
    <property type="project" value="InterPro"/>
</dbReference>
<keyword evidence="4" id="KW-0027">Amidation</keyword>
<dbReference type="KEGG" id="dpx:DAPPUDRAFT_306549"/>
<dbReference type="AlphaFoldDB" id="E9FYT3"/>
<evidence type="ECO:0000256" key="1">
    <source>
        <dbReference type="ARBA" id="ARBA00004613"/>
    </source>
</evidence>
<dbReference type="OrthoDB" id="6341481at2759"/>
<evidence type="ECO:0000256" key="4">
    <source>
        <dbReference type="ARBA" id="ARBA00022815"/>
    </source>
</evidence>
<name>E9FYT3_DAPPU</name>
<accession>E9FYT3</accession>
<dbReference type="GO" id="GO:0009416">
    <property type="term" value="P:response to light stimulus"/>
    <property type="evidence" value="ECO:0007669"/>
    <property type="project" value="InterPro"/>
</dbReference>
<evidence type="ECO:0000256" key="6">
    <source>
        <dbReference type="SAM" id="MobiDB-lite"/>
    </source>
</evidence>
<organism evidence="8 9">
    <name type="scientific">Daphnia pulex</name>
    <name type="common">Water flea</name>
    <dbReference type="NCBI Taxonomy" id="6669"/>
    <lineage>
        <taxon>Eukaryota</taxon>
        <taxon>Metazoa</taxon>
        <taxon>Ecdysozoa</taxon>
        <taxon>Arthropoda</taxon>
        <taxon>Crustacea</taxon>
        <taxon>Branchiopoda</taxon>
        <taxon>Diplostraca</taxon>
        <taxon>Cladocera</taxon>
        <taxon>Anomopoda</taxon>
        <taxon>Daphniidae</taxon>
        <taxon>Daphnia</taxon>
    </lineage>
</organism>
<feature type="chain" id="PRO_5003236964" evidence="7">
    <location>
        <begin position="29"/>
        <end position="171"/>
    </location>
</feature>
<evidence type="ECO:0000313" key="8">
    <source>
        <dbReference type="EMBL" id="EFX87718.1"/>
    </source>
</evidence>
<dbReference type="Pfam" id="PF06324">
    <property type="entry name" value="Pigment_DH"/>
    <property type="match status" value="1"/>
</dbReference>
<gene>
    <name evidence="8" type="ORF">DAPPUDRAFT_306549</name>
</gene>
<evidence type="ECO:0000256" key="5">
    <source>
        <dbReference type="ARBA" id="ARBA00022894"/>
    </source>
</evidence>
<proteinExistence type="inferred from homology"/>
<feature type="region of interest" description="Disordered" evidence="6">
    <location>
        <begin position="68"/>
        <end position="126"/>
    </location>
</feature>
<feature type="signal peptide" evidence="7">
    <location>
        <begin position="1"/>
        <end position="28"/>
    </location>
</feature>
<sequence>MHQLSAKLSHLSIALFVLLVSFATDAQSAPPSISSNNRPEAQMSIQEMEKFLEGLTRYLHRQHLDLPKVHQQSQEEQPGSYEADAIDRSGDMSAPTETERSSSSSSSELANHSLLSHPRPPMANKWPWSLSHLERIEDDPDFKERQQPYAKRNSELINSLLGLPRFMKVVG</sequence>
<keyword evidence="7" id="KW-0732">Signal</keyword>
<keyword evidence="5" id="KW-0529">Neurotransmitter</keyword>